<evidence type="ECO:0000256" key="2">
    <source>
        <dbReference type="ARBA" id="ARBA00022679"/>
    </source>
</evidence>
<dbReference type="CDD" id="cd23185">
    <property type="entry name" value="dsRNAv_Picobirnaviridae_RdRp"/>
    <property type="match status" value="1"/>
</dbReference>
<dbReference type="GO" id="GO:0003723">
    <property type="term" value="F:RNA binding"/>
    <property type="evidence" value="ECO:0007669"/>
    <property type="project" value="InterPro"/>
</dbReference>
<dbReference type="GO" id="GO:0006351">
    <property type="term" value="P:DNA-templated transcription"/>
    <property type="evidence" value="ECO:0007669"/>
    <property type="project" value="InterPro"/>
</dbReference>
<protein>
    <submittedName>
        <fullName evidence="6">RNA-dependent RNA polymerase</fullName>
    </submittedName>
</protein>
<evidence type="ECO:0000313" key="6">
    <source>
        <dbReference type="EMBL" id="AHZ46150.1"/>
    </source>
</evidence>
<dbReference type="EMBL" id="KJ495690">
    <property type="protein sequence ID" value="AHZ46150.1"/>
    <property type="molecule type" value="Genomic_RNA"/>
</dbReference>
<dbReference type="InterPro" id="IPR001205">
    <property type="entry name" value="RNA-dir_pol_C"/>
</dbReference>
<reference evidence="6" key="1">
    <citation type="journal article" date="2015" name="Infect. Genet. Evol.">
        <title>Prevalence and complete genome characterization of turkey picobirnaviruses.</title>
        <authorList>
            <person name="Verma H."/>
            <person name="Mor S.K."/>
            <person name="Erber J."/>
            <person name="Goyal S.M."/>
        </authorList>
    </citation>
    <scope>NUCLEOTIDE SEQUENCE</scope>
    <source>
        <strain evidence="6">GI/PBV/turkey/USA/MN-1/2011</strain>
    </source>
</reference>
<organism evidence="6">
    <name type="scientific">Picobirnavirus GI/PBV/turkey/USA/MN-1/2011</name>
    <dbReference type="NCBI Taxonomy" id="1497566"/>
    <lineage>
        <taxon>Viruses</taxon>
        <taxon>Riboviria</taxon>
        <taxon>Orthornavirae</taxon>
        <taxon>Pisuviricota</taxon>
        <taxon>Duplopiviricetes</taxon>
        <taxon>Durnavirales</taxon>
        <taxon>Picobirnaviridae</taxon>
        <taxon>Orthopicobirnavirus</taxon>
    </lineage>
</organism>
<evidence type="ECO:0000259" key="5">
    <source>
        <dbReference type="Pfam" id="PF00680"/>
    </source>
</evidence>
<keyword evidence="3" id="KW-0548">Nucleotidyltransferase</keyword>
<dbReference type="InterPro" id="IPR043502">
    <property type="entry name" value="DNA/RNA_pol_sf"/>
</dbReference>
<evidence type="ECO:0000256" key="3">
    <source>
        <dbReference type="ARBA" id="ARBA00022695"/>
    </source>
</evidence>
<dbReference type="GO" id="GO:0003968">
    <property type="term" value="F:RNA-directed RNA polymerase activity"/>
    <property type="evidence" value="ECO:0007669"/>
    <property type="project" value="UniProtKB-KW"/>
</dbReference>
<keyword evidence="4" id="KW-0693">Viral RNA replication</keyword>
<name>A0A059U0E0_9VIRU</name>
<feature type="domain" description="RNA-directed RNA polymerase C-terminal" evidence="5">
    <location>
        <begin position="183"/>
        <end position="400"/>
    </location>
</feature>
<keyword evidence="1 6" id="KW-0696">RNA-directed RNA polymerase</keyword>
<evidence type="ECO:0000256" key="4">
    <source>
        <dbReference type="ARBA" id="ARBA00022953"/>
    </source>
</evidence>
<keyword evidence="2" id="KW-0808">Transferase</keyword>
<dbReference type="Pfam" id="PF00680">
    <property type="entry name" value="RdRP_1"/>
    <property type="match status" value="1"/>
</dbReference>
<dbReference type="SUPFAM" id="SSF56672">
    <property type="entry name" value="DNA/RNA polymerases"/>
    <property type="match status" value="1"/>
</dbReference>
<proteinExistence type="predicted"/>
<accession>A0A059U0E0</accession>
<sequence length="525" mass="59819">MKSATKFSQYYDTSNPGLRAYFKLIEHGQPDIYRTTFAKGQDPQQVLAQWMGHLRPIKREWPTLYQFEVDLSKKVGPMSVMKPLAQRLTDIDSYYEGISLPSKPLRSDAVDAVIKEWRSIAGLRVRSQASTVQRMKLSTNSGSPYFTKRSAVINKTVPCAAWMDEYYCKQNLQGSTWGACATLGWRGQEGGPTADDVKQRVIWMFPLAVNIRELQMYQPLIEAAQRFNLVPAWVSMDAVDATITKMFDSKPKRDLVVCTDFTAFDQHINPKLQIVAESVLDALTTGPEAGAWLREVFPIKYNIPLAYDYGKIRFGPHGMASGSGGTNADETIMHRALQHEAAMMNGSELNPHSQCLGDDGLLTYPGITVEDVVEVYESHGLDMNTIKQYASTNDCEYLRRWHHVDYRMDGIMVGVYATSRALGRLLYTERYYSPEMWGPKAVALRQLSILENVKYHPMREEFTEFCMKRDKFRLGLDIPHFLDDIEQIAQEVTDYMPDFLGYVRSNMESVGISSWWIVNYLKSKA</sequence>
<evidence type="ECO:0000256" key="1">
    <source>
        <dbReference type="ARBA" id="ARBA00022484"/>
    </source>
</evidence>